<dbReference type="Proteomes" id="UP000799771">
    <property type="component" value="Unassembled WGS sequence"/>
</dbReference>
<keyword evidence="2" id="KW-1185">Reference proteome</keyword>
<protein>
    <submittedName>
        <fullName evidence="1">Uncharacterized protein</fullName>
    </submittedName>
</protein>
<evidence type="ECO:0000313" key="1">
    <source>
        <dbReference type="EMBL" id="KAF2128350.1"/>
    </source>
</evidence>
<sequence>MWRLPSLRKRLGRRFMRGRTLASVLIQLYMGTHLGLCDRKKKTRCVMKSSGAKAKLLTQQVFRVYTLSYFCNSNRMLGGCSARILYTRPPSCPICASYRIATTIYGPFIIQHGLHFSFHPEGSYAHSRTAQVCIPDTSTSAHRHETVTASDINVTRHAHIKLCI</sequence>
<evidence type="ECO:0000313" key="2">
    <source>
        <dbReference type="Proteomes" id="UP000799771"/>
    </source>
</evidence>
<dbReference type="EMBL" id="ML977508">
    <property type="protein sequence ID" value="KAF2128350.1"/>
    <property type="molecule type" value="Genomic_DNA"/>
</dbReference>
<dbReference type="RefSeq" id="XP_033522739.1">
    <property type="nucleotide sequence ID" value="XM_033666419.1"/>
</dbReference>
<reference evidence="1" key="1">
    <citation type="journal article" date="2020" name="Stud. Mycol.">
        <title>101 Dothideomycetes genomes: a test case for predicting lifestyles and emergence of pathogens.</title>
        <authorList>
            <person name="Haridas S."/>
            <person name="Albert R."/>
            <person name="Binder M."/>
            <person name="Bloem J."/>
            <person name="Labutti K."/>
            <person name="Salamov A."/>
            <person name="Andreopoulos B."/>
            <person name="Baker S."/>
            <person name="Barry K."/>
            <person name="Bills G."/>
            <person name="Bluhm B."/>
            <person name="Cannon C."/>
            <person name="Castanera R."/>
            <person name="Culley D."/>
            <person name="Daum C."/>
            <person name="Ezra D."/>
            <person name="Gonzalez J."/>
            <person name="Henrissat B."/>
            <person name="Kuo A."/>
            <person name="Liang C."/>
            <person name="Lipzen A."/>
            <person name="Lutzoni F."/>
            <person name="Magnuson J."/>
            <person name="Mondo S."/>
            <person name="Nolan M."/>
            <person name="Ohm R."/>
            <person name="Pangilinan J."/>
            <person name="Park H.-J."/>
            <person name="Ramirez L."/>
            <person name="Alfaro M."/>
            <person name="Sun H."/>
            <person name="Tritt A."/>
            <person name="Yoshinaga Y."/>
            <person name="Zwiers L.-H."/>
            <person name="Turgeon B."/>
            <person name="Goodwin S."/>
            <person name="Spatafora J."/>
            <person name="Crous P."/>
            <person name="Grigoriev I."/>
        </authorList>
    </citation>
    <scope>NUCLEOTIDE SEQUENCE</scope>
    <source>
        <strain evidence="1">CBS 119687</strain>
    </source>
</reference>
<name>A0A6A6A969_9PLEO</name>
<proteinExistence type="predicted"/>
<organism evidence="1 2">
    <name type="scientific">Dothidotthia symphoricarpi CBS 119687</name>
    <dbReference type="NCBI Taxonomy" id="1392245"/>
    <lineage>
        <taxon>Eukaryota</taxon>
        <taxon>Fungi</taxon>
        <taxon>Dikarya</taxon>
        <taxon>Ascomycota</taxon>
        <taxon>Pezizomycotina</taxon>
        <taxon>Dothideomycetes</taxon>
        <taxon>Pleosporomycetidae</taxon>
        <taxon>Pleosporales</taxon>
        <taxon>Dothidotthiaceae</taxon>
        <taxon>Dothidotthia</taxon>
    </lineage>
</organism>
<accession>A0A6A6A969</accession>
<dbReference type="AlphaFoldDB" id="A0A6A6A969"/>
<dbReference type="GeneID" id="54406851"/>
<gene>
    <name evidence="1" type="ORF">P153DRAFT_35314</name>
</gene>